<dbReference type="SUPFAM" id="SSF53335">
    <property type="entry name" value="S-adenosyl-L-methionine-dependent methyltransferases"/>
    <property type="match status" value="1"/>
</dbReference>
<dbReference type="EMBL" id="GG738880">
    <property type="protein sequence ID" value="EFC42315.1"/>
    <property type="molecule type" value="Genomic_DNA"/>
</dbReference>
<dbReference type="OMA" id="QNYRDEN"/>
<proteinExistence type="predicted"/>
<gene>
    <name evidence="1" type="ORF">NAEGRDRAFT_69787</name>
</gene>
<protein>
    <submittedName>
        <fullName evidence="1">Predicted protein</fullName>
    </submittedName>
</protein>
<dbReference type="InParanoid" id="D2VLI1"/>
<dbReference type="VEuPathDB" id="AmoebaDB:NAEGRDRAFT_69787"/>
<organism evidence="2">
    <name type="scientific">Naegleria gruberi</name>
    <name type="common">Amoeba</name>
    <dbReference type="NCBI Taxonomy" id="5762"/>
    <lineage>
        <taxon>Eukaryota</taxon>
        <taxon>Discoba</taxon>
        <taxon>Heterolobosea</taxon>
        <taxon>Tetramitia</taxon>
        <taxon>Eutetramitia</taxon>
        <taxon>Vahlkampfiidae</taxon>
        <taxon>Naegleria</taxon>
    </lineage>
</organism>
<dbReference type="KEGG" id="ngr:NAEGRDRAFT_69787"/>
<keyword evidence="2" id="KW-1185">Reference proteome</keyword>
<dbReference type="InterPro" id="IPR029063">
    <property type="entry name" value="SAM-dependent_MTases_sf"/>
</dbReference>
<accession>D2VLI1</accession>
<dbReference type="AlphaFoldDB" id="D2VLI1"/>
<dbReference type="PANTHER" id="PTHR36971:SF3">
    <property type="entry name" value="C3H1-TYPE DOMAIN-CONTAINING PROTEIN"/>
    <property type="match status" value="1"/>
</dbReference>
<dbReference type="PANTHER" id="PTHR36971">
    <property type="entry name" value="UNNAMED PRODUCT"/>
    <property type="match status" value="1"/>
</dbReference>
<dbReference type="Proteomes" id="UP000006671">
    <property type="component" value="Unassembled WGS sequence"/>
</dbReference>
<dbReference type="RefSeq" id="XP_002675059.1">
    <property type="nucleotide sequence ID" value="XM_002675013.1"/>
</dbReference>
<evidence type="ECO:0000313" key="2">
    <source>
        <dbReference type="Proteomes" id="UP000006671"/>
    </source>
</evidence>
<dbReference type="OrthoDB" id="7459479at2759"/>
<evidence type="ECO:0000313" key="1">
    <source>
        <dbReference type="EMBL" id="EFC42315.1"/>
    </source>
</evidence>
<reference evidence="1 2" key="1">
    <citation type="journal article" date="2010" name="Cell">
        <title>The genome of Naegleria gruberi illuminates early eukaryotic versatility.</title>
        <authorList>
            <person name="Fritz-Laylin L.K."/>
            <person name="Prochnik S.E."/>
            <person name="Ginger M.L."/>
            <person name="Dacks J.B."/>
            <person name="Carpenter M.L."/>
            <person name="Field M.C."/>
            <person name="Kuo A."/>
            <person name="Paredez A."/>
            <person name="Chapman J."/>
            <person name="Pham J."/>
            <person name="Shu S."/>
            <person name="Neupane R."/>
            <person name="Cipriano M."/>
            <person name="Mancuso J."/>
            <person name="Tu H."/>
            <person name="Salamov A."/>
            <person name="Lindquist E."/>
            <person name="Shapiro H."/>
            <person name="Lucas S."/>
            <person name="Grigoriev I.V."/>
            <person name="Cande W.Z."/>
            <person name="Fulton C."/>
            <person name="Rokhsar D.S."/>
            <person name="Dawson S.C."/>
        </authorList>
    </citation>
    <scope>NUCLEOTIDE SEQUENCE [LARGE SCALE GENOMIC DNA]</scope>
    <source>
        <strain evidence="1 2">NEG-M</strain>
    </source>
</reference>
<dbReference type="eggNOG" id="ENOG502QW22">
    <property type="taxonomic scope" value="Eukaryota"/>
</dbReference>
<sequence length="433" mass="49754">MINNQMVEENQAFSGLVLFVRKMGKKLAFLKVLTLGQCDDESIIQNSTNVTLLQENQQCLNYYSNLVGSVTRVTRQLMIKGQEDWVKNIRVGDWIEGTLTKDLLNDKSPPILQSFSHLENFNNWTNDSFTMSLLNNLRDSFTEEEAISENHQQSKKKLCKSFKLGTECTDKNCDKRHFFINEQEREQNYRDENDPYCGVNINPLKYVIHKKEKKQNPLADLKESPFANADLVDSTPFNPVQKMDRTRRAQIFAKYLVDKFGLDNLKKGCGVLDVAGGKGEVSYYLLADFGIQSTVVDPRQASLSEKQLSKLNSLQLEVKYMNEYFTSQEEEWKEDFKTLVQNCSCIIGLHPDQATEPILDVSLKYQKSFAIVPCCVFPSLFPDRKLSSGEKVVNYASFISYLLEKEPSLLQLDYLPVMGMNKIILHKPEHEQR</sequence>
<name>D2VLI1_NAEGR</name>
<dbReference type="GeneID" id="8851954"/>